<evidence type="ECO:0000256" key="1">
    <source>
        <dbReference type="ARBA" id="ARBA00006739"/>
    </source>
</evidence>
<keyword evidence="4" id="KW-0812">Transmembrane</keyword>
<evidence type="ECO:0000313" key="6">
    <source>
        <dbReference type="Proteomes" id="UP000430519"/>
    </source>
</evidence>
<dbReference type="EMBL" id="WVHK01000106">
    <property type="protein sequence ID" value="MXV21557.1"/>
    <property type="molecule type" value="Genomic_DNA"/>
</dbReference>
<dbReference type="Proteomes" id="UP000430519">
    <property type="component" value="Unassembled WGS sequence"/>
</dbReference>
<reference evidence="5 6" key="1">
    <citation type="submission" date="2019-11" db="EMBL/GenBank/DDBJ databases">
        <title>Genome sequence of Deinococcus xianganensis Y35, AI-2 producing algicidal bacterium, isolated from lake water.</title>
        <authorList>
            <person name="Li Y."/>
        </authorList>
    </citation>
    <scope>NUCLEOTIDE SEQUENCE [LARGE SCALE GENOMIC DNA]</scope>
    <source>
        <strain evidence="5 6">Y35</strain>
    </source>
</reference>
<gene>
    <name evidence="5" type="ORF">GLX28_18210</name>
</gene>
<dbReference type="Gene3D" id="3.90.550.10">
    <property type="entry name" value="Spore Coat Polysaccharide Biosynthesis Protein SpsA, Chain A"/>
    <property type="match status" value="1"/>
</dbReference>
<comment type="caution">
    <text evidence="5">The sequence shown here is derived from an EMBL/GenBank/DDBJ whole genome shotgun (WGS) entry which is preliminary data.</text>
</comment>
<evidence type="ECO:0000256" key="2">
    <source>
        <dbReference type="ARBA" id="ARBA00022676"/>
    </source>
</evidence>
<sequence length="415" mass="46425">MNPVDAVFTLAFWGITIPLLGWALLTIGAVLYARSAGQEVQALRGPLPRVPSVSVLVPAHNEAEVIEATVRALHAQTYPDLEILVIDDASTDDTPAILARLAGELPRLRVLNVPPGQGGKGKSRTLNLGLPHARGEVIAVYDADNTPEPDALHLLVAALLADPKLAAVNGKVRTRNRDASLLTRFIALEFMYFQWLYQGGRWQLRRLSTLMGTNYVIWHRYLTALGGFDEASLVDDTEMSFRLMQAGYGIRWVPFAVTWEQEPDTYPVWFRQRMRWSKGNFYVTFKYLPLALSHPYPLGLELLYLVLNFLVFFPSLLMSTAVLVLGLLGVAHVTLPGPFTALWVLSYLLFVGQMWLVVTLEDRRLSNYLLGPLSYFTYAQLFIPVSLGALRSYLGDALRGRQGTWVKTPRKKENA</sequence>
<dbReference type="PANTHER" id="PTHR43630:SF1">
    <property type="entry name" value="POLY-BETA-1,6-N-ACETYL-D-GLUCOSAMINE SYNTHASE"/>
    <property type="match status" value="1"/>
</dbReference>
<feature type="transmembrane region" description="Helical" evidence="4">
    <location>
        <begin position="340"/>
        <end position="360"/>
    </location>
</feature>
<feature type="transmembrane region" description="Helical" evidence="4">
    <location>
        <begin position="302"/>
        <end position="328"/>
    </location>
</feature>
<keyword evidence="2" id="KW-0328">Glycosyltransferase</keyword>
<dbReference type="SUPFAM" id="SSF53448">
    <property type="entry name" value="Nucleotide-diphospho-sugar transferases"/>
    <property type="match status" value="1"/>
</dbReference>
<accession>A0A6I4YRE3</accession>
<dbReference type="CDD" id="cd06423">
    <property type="entry name" value="CESA_like"/>
    <property type="match status" value="1"/>
</dbReference>
<keyword evidence="4" id="KW-1133">Transmembrane helix</keyword>
<evidence type="ECO:0000256" key="3">
    <source>
        <dbReference type="ARBA" id="ARBA00022679"/>
    </source>
</evidence>
<dbReference type="GO" id="GO:0016757">
    <property type="term" value="F:glycosyltransferase activity"/>
    <property type="evidence" value="ECO:0007669"/>
    <property type="project" value="UniProtKB-KW"/>
</dbReference>
<keyword evidence="6" id="KW-1185">Reference proteome</keyword>
<keyword evidence="3 5" id="KW-0808">Transferase</keyword>
<name>A0A6I4YRE3_9DEIO</name>
<feature type="transmembrane region" description="Helical" evidence="4">
    <location>
        <begin position="6"/>
        <end position="33"/>
    </location>
</feature>
<feature type="transmembrane region" description="Helical" evidence="4">
    <location>
        <begin position="279"/>
        <end position="296"/>
    </location>
</feature>
<keyword evidence="4" id="KW-0472">Membrane</keyword>
<proteinExistence type="inferred from homology"/>
<evidence type="ECO:0000313" key="5">
    <source>
        <dbReference type="EMBL" id="MXV21557.1"/>
    </source>
</evidence>
<comment type="similarity">
    <text evidence="1">Belongs to the glycosyltransferase 2 family.</text>
</comment>
<dbReference type="PANTHER" id="PTHR43630">
    <property type="entry name" value="POLY-BETA-1,6-N-ACETYL-D-GLUCOSAMINE SYNTHASE"/>
    <property type="match status" value="1"/>
</dbReference>
<dbReference type="RefSeq" id="WP_160981876.1">
    <property type="nucleotide sequence ID" value="NZ_WVHK01000106.1"/>
</dbReference>
<feature type="transmembrane region" description="Helical" evidence="4">
    <location>
        <begin position="375"/>
        <end position="394"/>
    </location>
</feature>
<dbReference type="AlphaFoldDB" id="A0A6I4YRE3"/>
<dbReference type="Pfam" id="PF13641">
    <property type="entry name" value="Glyco_tranf_2_3"/>
    <property type="match status" value="1"/>
</dbReference>
<evidence type="ECO:0000256" key="4">
    <source>
        <dbReference type="SAM" id="Phobius"/>
    </source>
</evidence>
<dbReference type="InterPro" id="IPR029044">
    <property type="entry name" value="Nucleotide-diphossugar_trans"/>
</dbReference>
<protein>
    <submittedName>
        <fullName evidence="5">Glycosyltransferase</fullName>
    </submittedName>
</protein>
<organism evidence="5 6">
    <name type="scientific">Deinococcus xianganensis</name>
    <dbReference type="NCBI Taxonomy" id="1507289"/>
    <lineage>
        <taxon>Bacteria</taxon>
        <taxon>Thermotogati</taxon>
        <taxon>Deinococcota</taxon>
        <taxon>Deinococci</taxon>
        <taxon>Deinococcales</taxon>
        <taxon>Deinococcaceae</taxon>
        <taxon>Deinococcus</taxon>
    </lineage>
</organism>